<keyword evidence="2" id="KW-1185">Reference proteome</keyword>
<name>A0ACC0F630_9ERIC</name>
<organism evidence="1 2">
    <name type="scientific">Camellia lanceoleosa</name>
    <dbReference type="NCBI Taxonomy" id="1840588"/>
    <lineage>
        <taxon>Eukaryota</taxon>
        <taxon>Viridiplantae</taxon>
        <taxon>Streptophyta</taxon>
        <taxon>Embryophyta</taxon>
        <taxon>Tracheophyta</taxon>
        <taxon>Spermatophyta</taxon>
        <taxon>Magnoliopsida</taxon>
        <taxon>eudicotyledons</taxon>
        <taxon>Gunneridae</taxon>
        <taxon>Pentapetalae</taxon>
        <taxon>asterids</taxon>
        <taxon>Ericales</taxon>
        <taxon>Theaceae</taxon>
        <taxon>Camellia</taxon>
    </lineage>
</organism>
<sequence length="145" mass="16699">MRELLQAHQSGILILMETKVQYSSMGNFFSNMGFSAATIVDLVGWSGGIWLIWDTDQVNVHASFISNQYIQATIHKEDYEEWVLNAIHASSTLLREALWKDLEDTMRNLNKPWLVAANQTEIEPKDGRIRHKLLLSSEDRVSLYF</sequence>
<accession>A0ACC0F630</accession>
<dbReference type="Proteomes" id="UP001060215">
    <property type="component" value="Chromosome 11"/>
</dbReference>
<evidence type="ECO:0000313" key="2">
    <source>
        <dbReference type="Proteomes" id="UP001060215"/>
    </source>
</evidence>
<comment type="caution">
    <text evidence="1">The sequence shown here is derived from an EMBL/GenBank/DDBJ whole genome shotgun (WGS) entry which is preliminary data.</text>
</comment>
<gene>
    <name evidence="1" type="ORF">LOK49_LG15G01767</name>
</gene>
<reference evidence="1 2" key="1">
    <citation type="journal article" date="2022" name="Plant J.">
        <title>Chromosome-level genome of Camellia lanceoleosa provides a valuable resource for understanding genome evolution and self-incompatibility.</title>
        <authorList>
            <person name="Gong W."/>
            <person name="Xiao S."/>
            <person name="Wang L."/>
            <person name="Liao Z."/>
            <person name="Chang Y."/>
            <person name="Mo W."/>
            <person name="Hu G."/>
            <person name="Li W."/>
            <person name="Zhao G."/>
            <person name="Zhu H."/>
            <person name="Hu X."/>
            <person name="Ji K."/>
            <person name="Xiang X."/>
            <person name="Song Q."/>
            <person name="Yuan D."/>
            <person name="Jin S."/>
            <person name="Zhang L."/>
        </authorList>
    </citation>
    <scope>NUCLEOTIDE SEQUENCE [LARGE SCALE GENOMIC DNA]</scope>
    <source>
        <strain evidence="1">SQ_2022a</strain>
    </source>
</reference>
<protein>
    <submittedName>
        <fullName evidence="1">Uncharacterized protein</fullName>
    </submittedName>
</protein>
<dbReference type="EMBL" id="CM045768">
    <property type="protein sequence ID" value="KAI7983797.1"/>
    <property type="molecule type" value="Genomic_DNA"/>
</dbReference>
<proteinExistence type="predicted"/>
<evidence type="ECO:0000313" key="1">
    <source>
        <dbReference type="EMBL" id="KAI7983797.1"/>
    </source>
</evidence>